<dbReference type="Pfam" id="PF00067">
    <property type="entry name" value="p450"/>
    <property type="match status" value="1"/>
</dbReference>
<dbReference type="CDD" id="cd20654">
    <property type="entry name" value="CYP82"/>
    <property type="match status" value="1"/>
</dbReference>
<dbReference type="GO" id="GO:0004497">
    <property type="term" value="F:monooxygenase activity"/>
    <property type="evidence" value="ECO:0007669"/>
    <property type="project" value="UniProtKB-KW"/>
</dbReference>
<dbReference type="OrthoDB" id="2789670at2759"/>
<keyword evidence="6 8" id="KW-0503">Monooxygenase</keyword>
<dbReference type="EMBL" id="PJQY01000291">
    <property type="protein sequence ID" value="PQQ13564.1"/>
    <property type="molecule type" value="Genomic_DNA"/>
</dbReference>
<evidence type="ECO:0000256" key="1">
    <source>
        <dbReference type="ARBA" id="ARBA00010617"/>
    </source>
</evidence>
<keyword evidence="5 7" id="KW-0408">Iron</keyword>
<comment type="cofactor">
    <cofactor evidence="7">
        <name>heme</name>
        <dbReference type="ChEBI" id="CHEBI:30413"/>
    </cofactor>
</comment>
<keyword evidence="2 7" id="KW-0349">Heme</keyword>
<dbReference type="PRINTS" id="PR00463">
    <property type="entry name" value="EP450I"/>
</dbReference>
<dbReference type="PROSITE" id="PS00086">
    <property type="entry name" value="CYTOCHROME_P450"/>
    <property type="match status" value="1"/>
</dbReference>
<evidence type="ECO:0000313" key="10">
    <source>
        <dbReference type="EMBL" id="PQQ13564.1"/>
    </source>
</evidence>
<evidence type="ECO:0000256" key="6">
    <source>
        <dbReference type="ARBA" id="ARBA00023033"/>
    </source>
</evidence>
<accession>A0A314Z801</accession>
<proteinExistence type="inferred from homology"/>
<name>A0A314Z801_PRUYE</name>
<dbReference type="Proteomes" id="UP000250321">
    <property type="component" value="Unassembled WGS sequence"/>
</dbReference>
<dbReference type="PANTHER" id="PTHR47947:SF49">
    <property type="entry name" value="CYTOCHROME P450 FAMILY PROTEIN"/>
    <property type="match status" value="1"/>
</dbReference>
<keyword evidence="4 8" id="KW-0560">Oxidoreductase</keyword>
<dbReference type="PRINTS" id="PR00385">
    <property type="entry name" value="P450"/>
</dbReference>
<gene>
    <name evidence="10" type="ORF">Pyn_34246</name>
</gene>
<dbReference type="STRING" id="2094558.A0A314Z801"/>
<keyword evidence="3 7" id="KW-0479">Metal-binding</keyword>
<evidence type="ECO:0000256" key="3">
    <source>
        <dbReference type="ARBA" id="ARBA00022723"/>
    </source>
</evidence>
<keyword evidence="9" id="KW-1133">Transmembrane helix</keyword>
<dbReference type="PANTHER" id="PTHR47947">
    <property type="entry name" value="CYTOCHROME P450 82C3-RELATED"/>
    <property type="match status" value="1"/>
</dbReference>
<feature type="transmembrane region" description="Helical" evidence="9">
    <location>
        <begin position="6"/>
        <end position="25"/>
    </location>
</feature>
<comment type="similarity">
    <text evidence="1 8">Belongs to the cytochrome P450 family.</text>
</comment>
<feature type="binding site" description="axial binding residue" evidence="7">
    <location>
        <position position="464"/>
    </location>
    <ligand>
        <name>heme</name>
        <dbReference type="ChEBI" id="CHEBI:30413"/>
    </ligand>
    <ligandPart>
        <name>Fe</name>
        <dbReference type="ChEBI" id="CHEBI:18248"/>
    </ligandPart>
</feature>
<evidence type="ECO:0000256" key="4">
    <source>
        <dbReference type="ARBA" id="ARBA00023002"/>
    </source>
</evidence>
<evidence type="ECO:0000256" key="9">
    <source>
        <dbReference type="SAM" id="Phobius"/>
    </source>
</evidence>
<dbReference type="InterPro" id="IPR001128">
    <property type="entry name" value="Cyt_P450"/>
</dbReference>
<keyword evidence="9" id="KW-0472">Membrane</keyword>
<dbReference type="Gene3D" id="1.10.630.10">
    <property type="entry name" value="Cytochrome P450"/>
    <property type="match status" value="1"/>
</dbReference>
<evidence type="ECO:0000256" key="8">
    <source>
        <dbReference type="RuleBase" id="RU000461"/>
    </source>
</evidence>
<sequence length="534" mass="60036">MDYSLPYVNSITAFLFTIIIVSYYFSRRWRPAKLAPTEAKGAWPIFGHLPLLGGSTPPHITLAAMADQYGPLFTIRLGVHPSLVISSSEIAKECFTTNDLALNSRPKLAAVDHIGYNYAMFGFAPSGPFWREMRKITTLELLSNRRLELLRHIRVSEVTTFLQDLYKTWSTAERRESNNSDGVLVELKQWFEDMTLNVILRMVAGKRYSVAADEDEKKEARRVQSALREFFYYVGLFVVGDSVPYLRWLDLGGHEKAMKKTGKELDAIVGGWVEEHKKRRARGDAKGEPDFIDAMLSVLDGADLGGFDADTINKATSLNLIAGGSDTTMVTLTWAISLLLNNPHVLKRAQNELDTEIGRQRVVSESDISKLVYLQAIVKETLRLYPAAPLSGPREFTKDCTVGGYHVSKGTRLITNLRKIQTDPRIWPDPFEFKPERFLTTHKDVDVKGLHFELIPFGSGRRACPGLAFGLQLVQFTLASLVHAFEISNPSSAPIDMSESFGLKTSRRPLFKFSSNLVCPLNFIVHSYISFFKI</sequence>
<evidence type="ECO:0000256" key="2">
    <source>
        <dbReference type="ARBA" id="ARBA00022617"/>
    </source>
</evidence>
<dbReference type="GO" id="GO:0005506">
    <property type="term" value="F:iron ion binding"/>
    <property type="evidence" value="ECO:0007669"/>
    <property type="project" value="InterPro"/>
</dbReference>
<protein>
    <submittedName>
        <fullName evidence="10">Cytochrome P450 CYP82D47</fullName>
    </submittedName>
</protein>
<comment type="caution">
    <text evidence="10">The sequence shown here is derived from an EMBL/GenBank/DDBJ whole genome shotgun (WGS) entry which is preliminary data.</text>
</comment>
<dbReference type="InterPro" id="IPR017972">
    <property type="entry name" value="Cyt_P450_CS"/>
</dbReference>
<dbReference type="AlphaFoldDB" id="A0A314Z801"/>
<keyword evidence="11" id="KW-1185">Reference proteome</keyword>
<dbReference type="SUPFAM" id="SSF48264">
    <property type="entry name" value="Cytochrome P450"/>
    <property type="match status" value="1"/>
</dbReference>
<keyword evidence="9" id="KW-0812">Transmembrane</keyword>
<dbReference type="FunFam" id="1.10.630.10:FF:000026">
    <property type="entry name" value="Cytochrome P450 82C4"/>
    <property type="match status" value="1"/>
</dbReference>
<dbReference type="GO" id="GO:0016705">
    <property type="term" value="F:oxidoreductase activity, acting on paired donors, with incorporation or reduction of molecular oxygen"/>
    <property type="evidence" value="ECO:0007669"/>
    <property type="project" value="InterPro"/>
</dbReference>
<evidence type="ECO:0000313" key="11">
    <source>
        <dbReference type="Proteomes" id="UP000250321"/>
    </source>
</evidence>
<dbReference type="GO" id="GO:0020037">
    <property type="term" value="F:heme binding"/>
    <property type="evidence" value="ECO:0007669"/>
    <property type="project" value="InterPro"/>
</dbReference>
<evidence type="ECO:0000256" key="5">
    <source>
        <dbReference type="ARBA" id="ARBA00023004"/>
    </source>
</evidence>
<dbReference type="InterPro" id="IPR050651">
    <property type="entry name" value="Plant_Cytochrome_P450_Monoox"/>
</dbReference>
<dbReference type="InterPro" id="IPR036396">
    <property type="entry name" value="Cyt_P450_sf"/>
</dbReference>
<evidence type="ECO:0000256" key="7">
    <source>
        <dbReference type="PIRSR" id="PIRSR602401-1"/>
    </source>
</evidence>
<dbReference type="InterPro" id="IPR002401">
    <property type="entry name" value="Cyt_P450_E_grp-I"/>
</dbReference>
<reference evidence="10 11" key="1">
    <citation type="submission" date="2018-02" db="EMBL/GenBank/DDBJ databases">
        <title>Draft genome of wild Prunus yedoensis var. nudiflora.</title>
        <authorList>
            <person name="Baek S."/>
            <person name="Kim J.-H."/>
            <person name="Choi K."/>
            <person name="Kim G.-B."/>
            <person name="Cho A."/>
            <person name="Jang H."/>
            <person name="Shin C.-H."/>
            <person name="Yu H.-J."/>
            <person name="Mun J.-H."/>
        </authorList>
    </citation>
    <scope>NUCLEOTIDE SEQUENCE [LARGE SCALE GENOMIC DNA]</scope>
    <source>
        <strain evidence="11">cv. Jeju island</strain>
        <tissue evidence="10">Leaf</tissue>
    </source>
</reference>
<organism evidence="10 11">
    <name type="scientific">Prunus yedoensis var. nudiflora</name>
    <dbReference type="NCBI Taxonomy" id="2094558"/>
    <lineage>
        <taxon>Eukaryota</taxon>
        <taxon>Viridiplantae</taxon>
        <taxon>Streptophyta</taxon>
        <taxon>Embryophyta</taxon>
        <taxon>Tracheophyta</taxon>
        <taxon>Spermatophyta</taxon>
        <taxon>Magnoliopsida</taxon>
        <taxon>eudicotyledons</taxon>
        <taxon>Gunneridae</taxon>
        <taxon>Pentapetalae</taxon>
        <taxon>rosids</taxon>
        <taxon>fabids</taxon>
        <taxon>Rosales</taxon>
        <taxon>Rosaceae</taxon>
        <taxon>Amygdaloideae</taxon>
        <taxon>Amygdaleae</taxon>
        <taxon>Prunus</taxon>
    </lineage>
</organism>